<dbReference type="EMBL" id="JBHSDU010000010">
    <property type="protein sequence ID" value="MFC4311849.1"/>
    <property type="molecule type" value="Genomic_DNA"/>
</dbReference>
<dbReference type="InterPro" id="IPR005650">
    <property type="entry name" value="BlaI_family"/>
</dbReference>
<dbReference type="Pfam" id="PF03965">
    <property type="entry name" value="Penicillinase_R"/>
    <property type="match status" value="1"/>
</dbReference>
<dbReference type="RefSeq" id="WP_380600744.1">
    <property type="nucleotide sequence ID" value="NZ_JBHSDU010000010.1"/>
</dbReference>
<comment type="similarity">
    <text evidence="1">Belongs to the BlaI transcriptional regulatory family.</text>
</comment>
<dbReference type="InterPro" id="IPR036390">
    <property type="entry name" value="WH_DNA-bd_sf"/>
</dbReference>
<name>A0ABV8SZE7_9GAMM</name>
<evidence type="ECO:0000256" key="4">
    <source>
        <dbReference type="ARBA" id="ARBA00023163"/>
    </source>
</evidence>
<dbReference type="Gene3D" id="1.10.4040.10">
    <property type="entry name" value="Penicillinase repressor domain"/>
    <property type="match status" value="1"/>
</dbReference>
<gene>
    <name evidence="5" type="ORF">ACFPN2_22385</name>
</gene>
<evidence type="ECO:0000313" key="5">
    <source>
        <dbReference type="EMBL" id="MFC4311849.1"/>
    </source>
</evidence>
<dbReference type="Proteomes" id="UP001595904">
    <property type="component" value="Unassembled WGS sequence"/>
</dbReference>
<comment type="caution">
    <text evidence="5">The sequence shown here is derived from an EMBL/GenBank/DDBJ whole genome shotgun (WGS) entry which is preliminary data.</text>
</comment>
<evidence type="ECO:0000256" key="3">
    <source>
        <dbReference type="ARBA" id="ARBA00023125"/>
    </source>
</evidence>
<dbReference type="Gene3D" id="1.10.10.10">
    <property type="entry name" value="Winged helix-like DNA-binding domain superfamily/Winged helix DNA-binding domain"/>
    <property type="match status" value="1"/>
</dbReference>
<keyword evidence="3" id="KW-0238">DNA-binding</keyword>
<keyword evidence="6" id="KW-1185">Reference proteome</keyword>
<dbReference type="SUPFAM" id="SSF46785">
    <property type="entry name" value="Winged helix' DNA-binding domain"/>
    <property type="match status" value="1"/>
</dbReference>
<dbReference type="PIRSF" id="PIRSF019455">
    <property type="entry name" value="CopR_AtkY"/>
    <property type="match status" value="1"/>
</dbReference>
<evidence type="ECO:0000256" key="1">
    <source>
        <dbReference type="ARBA" id="ARBA00011046"/>
    </source>
</evidence>
<organism evidence="5 6">
    <name type="scientific">Steroidobacter flavus</name>
    <dbReference type="NCBI Taxonomy" id="1842136"/>
    <lineage>
        <taxon>Bacteria</taxon>
        <taxon>Pseudomonadati</taxon>
        <taxon>Pseudomonadota</taxon>
        <taxon>Gammaproteobacteria</taxon>
        <taxon>Steroidobacterales</taxon>
        <taxon>Steroidobacteraceae</taxon>
        <taxon>Steroidobacter</taxon>
    </lineage>
</organism>
<dbReference type="InterPro" id="IPR036388">
    <property type="entry name" value="WH-like_DNA-bd_sf"/>
</dbReference>
<sequence length="135" mass="15285">MVRKSRVSRISQPSEKPLTATELEMMNVIWRIGPCSVLQVVEQLRPERELAYTSVSTIVRILEQKGYVFSSKEGRGHVYEAAVSKEDYQRSTVQRMVTSVFDNTPALLVRRLLDTESLSSDDLAEIRALLGKKGK</sequence>
<keyword evidence="4" id="KW-0804">Transcription</keyword>
<evidence type="ECO:0000256" key="2">
    <source>
        <dbReference type="ARBA" id="ARBA00023015"/>
    </source>
</evidence>
<reference evidence="6" key="1">
    <citation type="journal article" date="2019" name="Int. J. Syst. Evol. Microbiol.">
        <title>The Global Catalogue of Microorganisms (GCM) 10K type strain sequencing project: providing services to taxonomists for standard genome sequencing and annotation.</title>
        <authorList>
            <consortium name="The Broad Institute Genomics Platform"/>
            <consortium name="The Broad Institute Genome Sequencing Center for Infectious Disease"/>
            <person name="Wu L."/>
            <person name="Ma J."/>
        </authorList>
    </citation>
    <scope>NUCLEOTIDE SEQUENCE [LARGE SCALE GENOMIC DNA]</scope>
    <source>
        <strain evidence="6">CGMCC 1.10759</strain>
    </source>
</reference>
<proteinExistence type="inferred from homology"/>
<protein>
    <submittedName>
        <fullName evidence="5">BlaI/MecI/CopY family transcriptional regulator</fullName>
    </submittedName>
</protein>
<evidence type="ECO:0000313" key="6">
    <source>
        <dbReference type="Proteomes" id="UP001595904"/>
    </source>
</evidence>
<keyword evidence="2" id="KW-0805">Transcription regulation</keyword>
<accession>A0ABV8SZE7</accession>